<dbReference type="AlphaFoldDB" id="A0A0L6Z6F1"/>
<evidence type="ECO:0000313" key="2">
    <source>
        <dbReference type="EMBL" id="KOA18388.1"/>
    </source>
</evidence>
<keyword evidence="3" id="KW-1185">Reference proteome</keyword>
<dbReference type="EMBL" id="LHUR01000042">
    <property type="protein sequence ID" value="KOA18388.1"/>
    <property type="molecule type" value="Genomic_DNA"/>
</dbReference>
<evidence type="ECO:0000256" key="1">
    <source>
        <dbReference type="SAM" id="Phobius"/>
    </source>
</evidence>
<keyword evidence="1" id="KW-0812">Transmembrane</keyword>
<keyword evidence="1" id="KW-1133">Transmembrane helix</keyword>
<protein>
    <submittedName>
        <fullName evidence="2">Uncharacterized protein</fullName>
    </submittedName>
</protein>
<dbReference type="RefSeq" id="WP_052222736.1">
    <property type="nucleotide sequence ID" value="NZ_LHUR01000042.1"/>
</dbReference>
<dbReference type="Proteomes" id="UP000037043">
    <property type="component" value="Unassembled WGS sequence"/>
</dbReference>
<dbReference type="NCBIfam" id="NF042414">
    <property type="entry name" value="CLC_0170_fam"/>
    <property type="match status" value="1"/>
</dbReference>
<accession>A0A0L6Z6F1</accession>
<name>A0A0L6Z6F1_9CLOT</name>
<feature type="transmembrane region" description="Helical" evidence="1">
    <location>
        <begin position="6"/>
        <end position="24"/>
    </location>
</feature>
<gene>
    <name evidence="2" type="ORF">CLHOM_32900</name>
</gene>
<keyword evidence="1" id="KW-0472">Membrane</keyword>
<dbReference type="PATRIC" id="fig|1121318.3.peg.3285"/>
<proteinExistence type="predicted"/>
<feature type="transmembrane region" description="Helical" evidence="1">
    <location>
        <begin position="44"/>
        <end position="63"/>
    </location>
</feature>
<sequence length="64" mass="7285">MRVINLFGGYFLALIIIDFLLLGLLDANEFRKKGQFNVEKKAKLVGRVLIIIGVVLFIARFSMK</sequence>
<dbReference type="STRING" id="36844.SAMN04488501_101190"/>
<reference evidence="3" key="1">
    <citation type="submission" date="2015-08" db="EMBL/GenBank/DDBJ databases">
        <title>Genome sequence of the strict anaerobe Clostridium homopropionicum LuHBu1 (DSM 5847T).</title>
        <authorList>
            <person name="Poehlein A."/>
            <person name="Beck M."/>
            <person name="Schiel-Bengelsdorf B."/>
            <person name="Bengelsdorf F.R."/>
            <person name="Daniel R."/>
            <person name="Duerre P."/>
        </authorList>
    </citation>
    <scope>NUCLEOTIDE SEQUENCE [LARGE SCALE GENOMIC DNA]</scope>
    <source>
        <strain evidence="3">DSM 5847</strain>
    </source>
</reference>
<organism evidence="2 3">
    <name type="scientific">Clostridium homopropionicum DSM 5847</name>
    <dbReference type="NCBI Taxonomy" id="1121318"/>
    <lineage>
        <taxon>Bacteria</taxon>
        <taxon>Bacillati</taxon>
        <taxon>Bacillota</taxon>
        <taxon>Clostridia</taxon>
        <taxon>Eubacteriales</taxon>
        <taxon>Clostridiaceae</taxon>
        <taxon>Clostridium</taxon>
    </lineage>
</organism>
<dbReference type="InterPro" id="IPR049971">
    <property type="entry name" value="CLC_0170-like"/>
</dbReference>
<comment type="caution">
    <text evidence="2">The sequence shown here is derived from an EMBL/GenBank/DDBJ whole genome shotgun (WGS) entry which is preliminary data.</text>
</comment>
<evidence type="ECO:0000313" key="3">
    <source>
        <dbReference type="Proteomes" id="UP000037043"/>
    </source>
</evidence>